<accession>A0A9W8M9X6</accession>
<gene>
    <name evidence="3" type="ORF">H1R20_g12849</name>
</gene>
<protein>
    <submittedName>
        <fullName evidence="3">Uncharacterized protein</fullName>
    </submittedName>
</protein>
<evidence type="ECO:0000313" key="3">
    <source>
        <dbReference type="EMBL" id="KAJ2924245.1"/>
    </source>
</evidence>
<proteinExistence type="predicted"/>
<name>A0A9W8M9X6_9AGAR</name>
<feature type="region of interest" description="Disordered" evidence="1">
    <location>
        <begin position="120"/>
        <end position="150"/>
    </location>
</feature>
<evidence type="ECO:0000313" key="4">
    <source>
        <dbReference type="Proteomes" id="UP001140091"/>
    </source>
</evidence>
<keyword evidence="4" id="KW-1185">Reference proteome</keyword>
<dbReference type="Proteomes" id="UP001140091">
    <property type="component" value="Unassembled WGS sequence"/>
</dbReference>
<dbReference type="AlphaFoldDB" id="A0A9W8M9X6"/>
<evidence type="ECO:0000256" key="2">
    <source>
        <dbReference type="SAM" id="Phobius"/>
    </source>
</evidence>
<dbReference type="EMBL" id="JANBPK010001235">
    <property type="protein sequence ID" value="KAJ2924245.1"/>
    <property type="molecule type" value="Genomic_DNA"/>
</dbReference>
<keyword evidence="2" id="KW-0812">Transmembrane</keyword>
<comment type="caution">
    <text evidence="3">The sequence shown here is derived from an EMBL/GenBank/DDBJ whole genome shotgun (WGS) entry which is preliminary data.</text>
</comment>
<feature type="non-terminal residue" evidence="3">
    <location>
        <position position="150"/>
    </location>
</feature>
<organism evidence="3 4">
    <name type="scientific">Candolleomyces eurysporus</name>
    <dbReference type="NCBI Taxonomy" id="2828524"/>
    <lineage>
        <taxon>Eukaryota</taxon>
        <taxon>Fungi</taxon>
        <taxon>Dikarya</taxon>
        <taxon>Basidiomycota</taxon>
        <taxon>Agaricomycotina</taxon>
        <taxon>Agaricomycetes</taxon>
        <taxon>Agaricomycetidae</taxon>
        <taxon>Agaricales</taxon>
        <taxon>Agaricineae</taxon>
        <taxon>Psathyrellaceae</taxon>
        <taxon>Candolleomyces</taxon>
    </lineage>
</organism>
<reference evidence="3" key="1">
    <citation type="submission" date="2022-06" db="EMBL/GenBank/DDBJ databases">
        <title>Genome Sequence of Candolleomyces eurysporus.</title>
        <authorList>
            <person name="Buettner E."/>
        </authorList>
    </citation>
    <scope>NUCLEOTIDE SEQUENCE</scope>
    <source>
        <strain evidence="3">VTCC 930004</strain>
    </source>
</reference>
<feature type="transmembrane region" description="Helical" evidence="2">
    <location>
        <begin position="20"/>
        <end position="39"/>
    </location>
</feature>
<evidence type="ECO:0000256" key="1">
    <source>
        <dbReference type="SAM" id="MobiDB-lite"/>
    </source>
</evidence>
<sequence length="150" mass="16479">MTLAVYTKTKIDSTYLITYIRIYFILSLEVKICLGSFIIRNLINNVLNTAESAILRPPSSVELAATVALLDQKYSSCSPELLQQLWTLASLEPIALVQFAPSSVDILQNGRTPADLRLMKHKQTSSKPDHPGQPRCGDSNPDKPSSSSTS</sequence>
<keyword evidence="2" id="KW-0472">Membrane</keyword>
<keyword evidence="2" id="KW-1133">Transmembrane helix</keyword>